<evidence type="ECO:0000313" key="7">
    <source>
        <dbReference type="EMBL" id="SFX40432.1"/>
    </source>
</evidence>
<sequence>MLHSVIAEHIAKVREQVGQACHKFGRNPAEVKILAVSKTQPAEVVAEAVAAGQTAFGENYLQEALQKQQALAHLPGLEWHFIGPVQSNKTRDIASHFDWLHTLDREKVAQRLNDQRPPGKAPLQVLIQVNVSGEATKSGVAPDAVQALASTVTQLPHLQLRGLMCIPEATEDVTVQRRAFAQMRRLLENLQQVLPEQPLDCLSMGMSGDLEAAIAEGSSLVRIGTAIFGARNPKALETTPDPGKTLNRIQGKP</sequence>
<keyword evidence="1 2" id="KW-0663">Pyridoxal phosphate</keyword>
<feature type="domain" description="Alanine racemase N-terminal" evidence="6">
    <location>
        <begin position="30"/>
        <end position="231"/>
    </location>
</feature>
<dbReference type="SUPFAM" id="SSF51419">
    <property type="entry name" value="PLP-binding barrel"/>
    <property type="match status" value="1"/>
</dbReference>
<dbReference type="STRING" id="1122209.SAMN02745752_01550"/>
<name>A0A1K1WSQ2_9GAMM</name>
<dbReference type="InterPro" id="IPR029066">
    <property type="entry name" value="PLP-binding_barrel"/>
</dbReference>
<comment type="cofactor">
    <cofactor evidence="3">
        <name>pyridoxal 5'-phosphate</name>
        <dbReference type="ChEBI" id="CHEBI:597326"/>
    </cofactor>
</comment>
<dbReference type="EMBL" id="FPJW01000004">
    <property type="protein sequence ID" value="SFX40432.1"/>
    <property type="molecule type" value="Genomic_DNA"/>
</dbReference>
<feature type="modified residue" description="N6-(pyridoxal phosphate)lysine" evidence="2 3">
    <location>
        <position position="38"/>
    </location>
</feature>
<dbReference type="GO" id="GO:0030170">
    <property type="term" value="F:pyridoxal phosphate binding"/>
    <property type="evidence" value="ECO:0007669"/>
    <property type="project" value="UniProtKB-UniRule"/>
</dbReference>
<dbReference type="OrthoDB" id="9804072at2"/>
<evidence type="ECO:0000256" key="4">
    <source>
        <dbReference type="RuleBase" id="RU004514"/>
    </source>
</evidence>
<dbReference type="PROSITE" id="PS01211">
    <property type="entry name" value="UPF0001"/>
    <property type="match status" value="1"/>
</dbReference>
<organism evidence="7 8">
    <name type="scientific">Marinospirillum alkaliphilum DSM 21637</name>
    <dbReference type="NCBI Taxonomy" id="1122209"/>
    <lineage>
        <taxon>Bacteria</taxon>
        <taxon>Pseudomonadati</taxon>
        <taxon>Pseudomonadota</taxon>
        <taxon>Gammaproteobacteria</taxon>
        <taxon>Oceanospirillales</taxon>
        <taxon>Oceanospirillaceae</taxon>
        <taxon>Marinospirillum</taxon>
    </lineage>
</organism>
<dbReference type="PIRSF" id="PIRSF004848">
    <property type="entry name" value="YBL036c_PLPDEIII"/>
    <property type="match status" value="1"/>
</dbReference>
<protein>
    <recommendedName>
        <fullName evidence="2">Pyridoxal phosphate homeostasis protein</fullName>
        <shortName evidence="2">PLP homeostasis protein</shortName>
    </recommendedName>
</protein>
<dbReference type="AlphaFoldDB" id="A0A1K1WSQ2"/>
<dbReference type="Proteomes" id="UP000182350">
    <property type="component" value="Unassembled WGS sequence"/>
</dbReference>
<keyword evidence="8" id="KW-1185">Reference proteome</keyword>
<accession>A0A1K1WSQ2</accession>
<evidence type="ECO:0000256" key="2">
    <source>
        <dbReference type="HAMAP-Rule" id="MF_02087"/>
    </source>
</evidence>
<comment type="similarity">
    <text evidence="2 4">Belongs to the pyridoxal phosphate-binding protein YggS/PROSC family.</text>
</comment>
<evidence type="ECO:0000256" key="1">
    <source>
        <dbReference type="ARBA" id="ARBA00022898"/>
    </source>
</evidence>
<dbReference type="Pfam" id="PF01168">
    <property type="entry name" value="Ala_racemase_N"/>
    <property type="match status" value="1"/>
</dbReference>
<evidence type="ECO:0000313" key="8">
    <source>
        <dbReference type="Proteomes" id="UP000182350"/>
    </source>
</evidence>
<dbReference type="CDD" id="cd06824">
    <property type="entry name" value="PLPDE_III_Yggs_like"/>
    <property type="match status" value="1"/>
</dbReference>
<gene>
    <name evidence="7" type="ORF">SAMN02745752_01550</name>
</gene>
<dbReference type="FunFam" id="3.20.20.10:FF:000018">
    <property type="entry name" value="Pyridoxal phosphate homeostasis protein"/>
    <property type="match status" value="1"/>
</dbReference>
<evidence type="ECO:0000256" key="5">
    <source>
        <dbReference type="SAM" id="MobiDB-lite"/>
    </source>
</evidence>
<evidence type="ECO:0000256" key="3">
    <source>
        <dbReference type="PIRSR" id="PIRSR004848-1"/>
    </source>
</evidence>
<reference evidence="7 8" key="1">
    <citation type="submission" date="2016-11" db="EMBL/GenBank/DDBJ databases">
        <authorList>
            <person name="Jaros S."/>
            <person name="Januszkiewicz K."/>
            <person name="Wedrychowicz H."/>
        </authorList>
    </citation>
    <scope>NUCLEOTIDE SEQUENCE [LARGE SCALE GENOMIC DNA]</scope>
    <source>
        <strain evidence="7 8">DSM 21637</strain>
    </source>
</reference>
<dbReference type="PANTHER" id="PTHR10146:SF14">
    <property type="entry name" value="PYRIDOXAL PHOSPHATE HOMEOSTASIS PROTEIN"/>
    <property type="match status" value="1"/>
</dbReference>
<evidence type="ECO:0000259" key="6">
    <source>
        <dbReference type="Pfam" id="PF01168"/>
    </source>
</evidence>
<feature type="region of interest" description="Disordered" evidence="5">
    <location>
        <begin position="234"/>
        <end position="253"/>
    </location>
</feature>
<dbReference type="PANTHER" id="PTHR10146">
    <property type="entry name" value="PROLINE SYNTHETASE CO-TRANSCRIBED BACTERIAL HOMOLOG PROTEIN"/>
    <property type="match status" value="1"/>
</dbReference>
<dbReference type="HAMAP" id="MF_02087">
    <property type="entry name" value="PLP_homeostasis"/>
    <property type="match status" value="1"/>
</dbReference>
<dbReference type="Gene3D" id="3.20.20.10">
    <property type="entry name" value="Alanine racemase"/>
    <property type="match status" value="1"/>
</dbReference>
<dbReference type="NCBIfam" id="TIGR00044">
    <property type="entry name" value="YggS family pyridoxal phosphate-dependent enzyme"/>
    <property type="match status" value="1"/>
</dbReference>
<proteinExistence type="inferred from homology"/>
<comment type="function">
    <text evidence="2">Pyridoxal 5'-phosphate (PLP)-binding protein, which is involved in PLP homeostasis.</text>
</comment>
<dbReference type="InterPro" id="IPR001608">
    <property type="entry name" value="Ala_racemase_N"/>
</dbReference>
<dbReference type="RefSeq" id="WP_072325783.1">
    <property type="nucleotide sequence ID" value="NZ_FPJW01000004.1"/>
</dbReference>
<dbReference type="InterPro" id="IPR011078">
    <property type="entry name" value="PyrdxlP_homeostasis"/>
</dbReference>